<dbReference type="EMBL" id="JAKJKU010000004">
    <property type="protein sequence ID" value="MCF6774440.1"/>
    <property type="molecule type" value="Genomic_DNA"/>
</dbReference>
<protein>
    <submittedName>
        <fullName evidence="1">Uncharacterized protein</fullName>
    </submittedName>
</protein>
<dbReference type="GeneID" id="92727780"/>
<evidence type="ECO:0000313" key="2">
    <source>
        <dbReference type="Proteomes" id="UP001200604"/>
    </source>
</evidence>
<name>A0ABS9HN21_9CORY</name>
<keyword evidence="2" id="KW-1185">Reference proteome</keyword>
<sequence length="66" mass="7638">MSTNESDRIVISDYLYVTPQTVEIWEKLSEEEKQHHINEAEYFSEEYNDGKPLSFADVQGAELRGA</sequence>
<comment type="caution">
    <text evidence="1">The sequence shown here is derived from an EMBL/GenBank/DDBJ whole genome shotgun (WGS) entry which is preliminary data.</text>
</comment>
<reference evidence="1 2" key="1">
    <citation type="submission" date="2022-01" db="EMBL/GenBank/DDBJ databases">
        <title>Identification and Characterization of Corynebacterium sp.</title>
        <authorList>
            <person name="Luo Q."/>
            <person name="Qu P."/>
            <person name="Chen Q."/>
        </authorList>
    </citation>
    <scope>NUCLEOTIDE SEQUENCE [LARGE SCALE GENOMIC DNA]</scope>
    <source>
        <strain evidence="1 2">MC-12</strain>
    </source>
</reference>
<evidence type="ECO:0000313" key="1">
    <source>
        <dbReference type="EMBL" id="MCF6774440.1"/>
    </source>
</evidence>
<proteinExistence type="predicted"/>
<dbReference type="Proteomes" id="UP001200604">
    <property type="component" value="Unassembled WGS sequence"/>
</dbReference>
<accession>A0ABS9HN21</accession>
<organism evidence="1 2">
    <name type="scientific">Corynebacterium parakroppenstedtii</name>
    <dbReference type="NCBI Taxonomy" id="2828363"/>
    <lineage>
        <taxon>Bacteria</taxon>
        <taxon>Bacillati</taxon>
        <taxon>Actinomycetota</taxon>
        <taxon>Actinomycetes</taxon>
        <taxon>Mycobacteriales</taxon>
        <taxon>Corynebacteriaceae</taxon>
        <taxon>Corynebacterium</taxon>
    </lineage>
</organism>
<gene>
    <name evidence="1" type="ORF">L3H44_08480</name>
</gene>
<dbReference type="RefSeq" id="WP_046201880.1">
    <property type="nucleotide sequence ID" value="NZ_JAFFSY010000003.1"/>
</dbReference>